<keyword evidence="2" id="KW-1133">Transmembrane helix</keyword>
<keyword evidence="2" id="KW-0472">Membrane</keyword>
<keyword evidence="5" id="KW-1185">Reference proteome</keyword>
<sequence>MGPRLHRTGTGTRIRHRTGQVGLITVLSVIAGLGLVGCSATSPGPTSARTSAPSATPSENATPSPSAAPVAAPVLRPELDAAANLDYFDAVAAAVVAADSGAGGRAFIDALARGGFDKAQMSVTFDDTSAELAADSIQFAVRMGEECLIGQNGPATGGYHGAVLPVLGSGTCLVGVTRQIDW</sequence>
<evidence type="ECO:0000256" key="1">
    <source>
        <dbReference type="SAM" id="MobiDB-lite"/>
    </source>
</evidence>
<dbReference type="AlphaFoldDB" id="A0AAQ2C7F2"/>
<protein>
    <recommendedName>
        <fullName evidence="3">DUF6993 domain-containing protein</fullName>
    </recommendedName>
</protein>
<name>A0AAQ2C7F2_9MICO</name>
<feature type="region of interest" description="Disordered" evidence="1">
    <location>
        <begin position="41"/>
        <end position="69"/>
    </location>
</feature>
<accession>A0AAQ2C7F2</accession>
<evidence type="ECO:0000313" key="4">
    <source>
        <dbReference type="EMBL" id="TFC49844.1"/>
    </source>
</evidence>
<gene>
    <name evidence="4" type="ORF">E3O49_05610</name>
</gene>
<dbReference type="InterPro" id="IPR054262">
    <property type="entry name" value="DUF6993"/>
</dbReference>
<comment type="caution">
    <text evidence="4">The sequence shown here is derived from an EMBL/GenBank/DDBJ whole genome shotgun (WGS) entry which is preliminary data.</text>
</comment>
<keyword evidence="2" id="KW-0812">Transmembrane</keyword>
<dbReference type="EMBL" id="SOFY01000023">
    <property type="protein sequence ID" value="TFC49844.1"/>
    <property type="molecule type" value="Genomic_DNA"/>
</dbReference>
<dbReference type="Proteomes" id="UP000297403">
    <property type="component" value="Unassembled WGS sequence"/>
</dbReference>
<evidence type="ECO:0000259" key="3">
    <source>
        <dbReference type="Pfam" id="PF22504"/>
    </source>
</evidence>
<reference evidence="4 5" key="1">
    <citation type="submission" date="2019-03" db="EMBL/GenBank/DDBJ databases">
        <title>Genomics of glacier-inhabiting Cryobacterium strains.</title>
        <authorList>
            <person name="Liu Q."/>
            <person name="Xin Y.-H."/>
        </authorList>
    </citation>
    <scope>NUCLEOTIDE SEQUENCE [LARGE SCALE GENOMIC DNA]</scope>
    <source>
        <strain evidence="5">TMT1-22</strain>
    </source>
</reference>
<organism evidence="4 5">
    <name type="scientific">Cryobacterium shii</name>
    <dbReference type="NCBI Taxonomy" id="1259235"/>
    <lineage>
        <taxon>Bacteria</taxon>
        <taxon>Bacillati</taxon>
        <taxon>Actinomycetota</taxon>
        <taxon>Actinomycetes</taxon>
        <taxon>Micrococcales</taxon>
        <taxon>Microbacteriaceae</taxon>
        <taxon>Cryobacterium</taxon>
    </lineage>
</organism>
<feature type="transmembrane region" description="Helical" evidence="2">
    <location>
        <begin position="21"/>
        <end position="42"/>
    </location>
</feature>
<feature type="domain" description="DUF6993" evidence="3">
    <location>
        <begin position="94"/>
        <end position="175"/>
    </location>
</feature>
<dbReference type="Pfam" id="PF22504">
    <property type="entry name" value="DUF6993"/>
    <property type="match status" value="1"/>
</dbReference>
<proteinExistence type="predicted"/>
<evidence type="ECO:0000313" key="5">
    <source>
        <dbReference type="Proteomes" id="UP000297403"/>
    </source>
</evidence>
<evidence type="ECO:0000256" key="2">
    <source>
        <dbReference type="SAM" id="Phobius"/>
    </source>
</evidence>